<name>A0ABS7XZ18_9FLAO</name>
<dbReference type="Proteomes" id="UP001198402">
    <property type="component" value="Unassembled WGS sequence"/>
</dbReference>
<dbReference type="Gene3D" id="1.10.10.10">
    <property type="entry name" value="Winged helix-like DNA-binding domain superfamily/Winged helix DNA-binding domain"/>
    <property type="match status" value="2"/>
</dbReference>
<sequence length="218" mass="24106">MKNKGIIYKVTHKESGKTYIGATTKSIEKRKIDHTERTNRGESQPFAKAIATHGSDAFNWVQIDTATTTNELAQKEKEYIIKYDSKDNGYNSDSGGGIKKKVYQYSIEDGKLIGRYDCLQSAANAVNATKQNMSAACLGINKSSRGYFWSYSSSTSLPTNVSDKKKKPVIQLSLDDKVINKYESIAEASKATGVNKCSIAKVCRKERSQAGGFKWVCL</sequence>
<organism evidence="2 3">
    <name type="scientific">Winogradskyella vincentii</name>
    <dbReference type="NCBI Taxonomy" id="2877122"/>
    <lineage>
        <taxon>Bacteria</taxon>
        <taxon>Pseudomonadati</taxon>
        <taxon>Bacteroidota</taxon>
        <taxon>Flavobacteriia</taxon>
        <taxon>Flavobacteriales</taxon>
        <taxon>Flavobacteriaceae</taxon>
        <taxon>Winogradskyella</taxon>
    </lineage>
</organism>
<dbReference type="EMBL" id="JAIUJS010000001">
    <property type="protein sequence ID" value="MCA0151723.1"/>
    <property type="molecule type" value="Genomic_DNA"/>
</dbReference>
<dbReference type="SMART" id="SM00465">
    <property type="entry name" value="GIYc"/>
    <property type="match status" value="1"/>
</dbReference>
<reference evidence="3" key="1">
    <citation type="submission" date="2023-07" db="EMBL/GenBank/DDBJ databases">
        <authorList>
            <person name="Yue Y."/>
        </authorList>
    </citation>
    <scope>NUCLEOTIDE SEQUENCE [LARGE SCALE GENOMIC DNA]</scope>
    <source>
        <strain evidence="3">2Y89</strain>
    </source>
</reference>
<dbReference type="SUPFAM" id="SSF82771">
    <property type="entry name" value="GIY-YIG endonuclease"/>
    <property type="match status" value="1"/>
</dbReference>
<dbReference type="Gene3D" id="3.40.1440.10">
    <property type="entry name" value="GIY-YIG endonuclease"/>
    <property type="match status" value="1"/>
</dbReference>
<protein>
    <submittedName>
        <fullName evidence="2">GIY-YIG nuclease family protein</fullName>
    </submittedName>
</protein>
<dbReference type="InterPro" id="IPR035901">
    <property type="entry name" value="GIY-YIG_endonuc_sf"/>
</dbReference>
<proteinExistence type="predicted"/>
<evidence type="ECO:0000313" key="2">
    <source>
        <dbReference type="EMBL" id="MCA0151723.1"/>
    </source>
</evidence>
<feature type="domain" description="GIY-YIG" evidence="1">
    <location>
        <begin position="4"/>
        <end position="96"/>
    </location>
</feature>
<dbReference type="CDD" id="cd10443">
    <property type="entry name" value="GIY-YIG_HE_Tlr8p_PBC-V_like"/>
    <property type="match status" value="1"/>
</dbReference>
<dbReference type="Pfam" id="PF01541">
    <property type="entry name" value="GIY-YIG"/>
    <property type="match status" value="1"/>
</dbReference>
<dbReference type="SUPFAM" id="SSF64496">
    <property type="entry name" value="DNA-binding domain of intron-encoded endonucleases"/>
    <property type="match status" value="1"/>
</dbReference>
<dbReference type="InterPro" id="IPR003647">
    <property type="entry name" value="Intron_nuc_1_rpt"/>
</dbReference>
<accession>A0ABS7XZ18</accession>
<dbReference type="SMART" id="SM00497">
    <property type="entry name" value="IENR1"/>
    <property type="match status" value="2"/>
</dbReference>
<gene>
    <name evidence="2" type="ORF">LBV24_00750</name>
</gene>
<keyword evidence="3" id="KW-1185">Reference proteome</keyword>
<comment type="caution">
    <text evidence="2">The sequence shown here is derived from an EMBL/GenBank/DDBJ whole genome shotgun (WGS) entry which is preliminary data.</text>
</comment>
<evidence type="ECO:0000259" key="1">
    <source>
        <dbReference type="SMART" id="SM00465"/>
    </source>
</evidence>
<dbReference type="RefSeq" id="WP_224476695.1">
    <property type="nucleotide sequence ID" value="NZ_JAIUJS010000001.1"/>
</dbReference>
<dbReference type="InterPro" id="IPR000305">
    <property type="entry name" value="GIY-YIG_endonuc"/>
</dbReference>
<dbReference type="InterPro" id="IPR010896">
    <property type="entry name" value="NUMOD1"/>
</dbReference>
<dbReference type="InterPro" id="IPR036388">
    <property type="entry name" value="WH-like_DNA-bd_sf"/>
</dbReference>
<dbReference type="Pfam" id="PF07453">
    <property type="entry name" value="NUMOD1"/>
    <property type="match status" value="2"/>
</dbReference>
<evidence type="ECO:0000313" key="3">
    <source>
        <dbReference type="Proteomes" id="UP001198402"/>
    </source>
</evidence>